<sequence>MIRLLLASGTTLVAAFVLAPAALLNNPDDVLRDSLGPALVAYWRAGTPQFPAALADLVDYWYRWHAIKVVISALMLTVFTLLAVALWRRHLHRATARYPAIGATVFAVLATGLLMLNIQATAVPVIALLSLLPDSTPGRDLDQALQQMRQALTEPAGSPALTALLGQAEHYHWIMAAMAATLTTATGLASALLWRRRHAGNPRISSMRKTLGIILALTASLLLLAATASTLSATTPADTLRAVISPS</sequence>
<dbReference type="AlphaFoldDB" id="A0A7W7H295"/>
<feature type="signal peptide" evidence="2">
    <location>
        <begin position="1"/>
        <end position="21"/>
    </location>
</feature>
<keyword evidence="1" id="KW-1133">Transmembrane helix</keyword>
<name>A0A7W7H295_9ACTN</name>
<keyword evidence="2" id="KW-0732">Signal</keyword>
<keyword evidence="1" id="KW-0812">Transmembrane</keyword>
<feature type="transmembrane region" description="Helical" evidence="1">
    <location>
        <begin position="171"/>
        <end position="193"/>
    </location>
</feature>
<comment type="caution">
    <text evidence="3">The sequence shown here is derived from an EMBL/GenBank/DDBJ whole genome shotgun (WGS) entry which is preliminary data.</text>
</comment>
<keyword evidence="1" id="KW-0472">Membrane</keyword>
<dbReference type="Proteomes" id="UP000546162">
    <property type="component" value="Unassembled WGS sequence"/>
</dbReference>
<protein>
    <submittedName>
        <fullName evidence="3">Putative membrane protein</fullName>
    </submittedName>
</protein>
<dbReference type="RefSeq" id="WP_185042987.1">
    <property type="nucleotide sequence ID" value="NZ_BAABFG010000005.1"/>
</dbReference>
<evidence type="ECO:0000313" key="3">
    <source>
        <dbReference type="EMBL" id="MBB4742645.1"/>
    </source>
</evidence>
<accession>A0A7W7H295</accession>
<feature type="chain" id="PRO_5030509327" evidence="2">
    <location>
        <begin position="22"/>
        <end position="247"/>
    </location>
</feature>
<gene>
    <name evidence="3" type="ORF">BJY16_006104</name>
</gene>
<reference evidence="3 4" key="1">
    <citation type="submission" date="2020-08" db="EMBL/GenBank/DDBJ databases">
        <title>Sequencing the genomes of 1000 actinobacteria strains.</title>
        <authorList>
            <person name="Klenk H.-P."/>
        </authorList>
    </citation>
    <scope>NUCLEOTIDE SEQUENCE [LARGE SCALE GENOMIC DNA]</scope>
    <source>
        <strain evidence="3 4">DSM 45809</strain>
    </source>
</reference>
<feature type="transmembrane region" description="Helical" evidence="1">
    <location>
        <begin position="66"/>
        <end position="87"/>
    </location>
</feature>
<organism evidence="3 4">
    <name type="scientific">Actinoplanes octamycinicus</name>
    <dbReference type="NCBI Taxonomy" id="135948"/>
    <lineage>
        <taxon>Bacteria</taxon>
        <taxon>Bacillati</taxon>
        <taxon>Actinomycetota</taxon>
        <taxon>Actinomycetes</taxon>
        <taxon>Micromonosporales</taxon>
        <taxon>Micromonosporaceae</taxon>
        <taxon>Actinoplanes</taxon>
    </lineage>
</organism>
<keyword evidence="4" id="KW-1185">Reference proteome</keyword>
<dbReference type="EMBL" id="JACHNB010000001">
    <property type="protein sequence ID" value="MBB4742645.1"/>
    <property type="molecule type" value="Genomic_DNA"/>
</dbReference>
<evidence type="ECO:0000256" key="1">
    <source>
        <dbReference type="SAM" id="Phobius"/>
    </source>
</evidence>
<evidence type="ECO:0000256" key="2">
    <source>
        <dbReference type="SAM" id="SignalP"/>
    </source>
</evidence>
<feature type="transmembrane region" description="Helical" evidence="1">
    <location>
        <begin position="213"/>
        <end position="233"/>
    </location>
</feature>
<evidence type="ECO:0000313" key="4">
    <source>
        <dbReference type="Proteomes" id="UP000546162"/>
    </source>
</evidence>
<feature type="transmembrane region" description="Helical" evidence="1">
    <location>
        <begin position="99"/>
        <end position="132"/>
    </location>
</feature>
<proteinExistence type="predicted"/>